<dbReference type="SUPFAM" id="SSF47090">
    <property type="entry name" value="PGBD-like"/>
    <property type="match status" value="2"/>
</dbReference>
<dbReference type="EMBL" id="UINC01001977">
    <property type="protein sequence ID" value="SUZ91465.1"/>
    <property type="molecule type" value="Genomic_DNA"/>
</dbReference>
<dbReference type="InterPro" id="IPR002477">
    <property type="entry name" value="Peptidoglycan-bd-like"/>
</dbReference>
<accession>A0A381RI30</accession>
<proteinExistence type="predicted"/>
<feature type="domain" description="Peptidoglycan binding-like" evidence="1">
    <location>
        <begin position="89"/>
        <end position="145"/>
    </location>
</feature>
<dbReference type="Pfam" id="PF01471">
    <property type="entry name" value="PG_binding_1"/>
    <property type="match status" value="2"/>
</dbReference>
<evidence type="ECO:0000259" key="1">
    <source>
        <dbReference type="Pfam" id="PF01471"/>
    </source>
</evidence>
<evidence type="ECO:0000313" key="2">
    <source>
        <dbReference type="EMBL" id="SUZ91465.1"/>
    </source>
</evidence>
<reference evidence="2" key="1">
    <citation type="submission" date="2018-05" db="EMBL/GenBank/DDBJ databases">
        <authorList>
            <person name="Lanie J.A."/>
            <person name="Ng W.-L."/>
            <person name="Kazmierczak K.M."/>
            <person name="Andrzejewski T.M."/>
            <person name="Davidsen T.M."/>
            <person name="Wayne K.J."/>
            <person name="Tettelin H."/>
            <person name="Glass J.I."/>
            <person name="Rusch D."/>
            <person name="Podicherti R."/>
            <person name="Tsui H.-C.T."/>
            <person name="Winkler M.E."/>
        </authorList>
    </citation>
    <scope>NUCLEOTIDE SEQUENCE</scope>
</reference>
<gene>
    <name evidence="2" type="ORF">METZ01_LOCUS44319</name>
</gene>
<name>A0A381RI30_9ZZZZ</name>
<dbReference type="InterPro" id="IPR036365">
    <property type="entry name" value="PGBD-like_sf"/>
</dbReference>
<feature type="domain" description="Peptidoglycan binding-like" evidence="1">
    <location>
        <begin position="10"/>
        <end position="69"/>
    </location>
</feature>
<organism evidence="2">
    <name type="scientific">marine metagenome</name>
    <dbReference type="NCBI Taxonomy" id="408172"/>
    <lineage>
        <taxon>unclassified sequences</taxon>
        <taxon>metagenomes</taxon>
        <taxon>ecological metagenomes</taxon>
    </lineage>
</organism>
<dbReference type="AlphaFoldDB" id="A0A381RI30"/>
<sequence>MSKPLRPNDRGALVSDLHRRLAAAGHRVDGVEEADGYFGPETTRSLLAFQTERGLDEHGLVDETTQAALVEAGLRLGDRHLYLHVPMFRGEDVADLQLRLGNLGFDAGRIDGIFGPDTAGALADFQRNTALAVDRIAGPQTIQALRQLLGRPAGRTTVAQVRELDRLRQGSPELHGQRLAVGQFGSSAALSAALSRTLRARGAHLLDLDHPNEETQAATANEFQAVLYLGLRIENYSHSRVGYFAIKGFQSEGGFRLAHQCASALDRALLPAEIPATECLGRQIPVLRQTRMPAVLCSLAPPSVVVLSTAEIADALAGAIARWIADPAADPTPPAAADA</sequence>
<dbReference type="Gene3D" id="1.10.101.10">
    <property type="entry name" value="PGBD-like superfamily/PGBD"/>
    <property type="match status" value="2"/>
</dbReference>
<dbReference type="InterPro" id="IPR036366">
    <property type="entry name" value="PGBDSf"/>
</dbReference>
<protein>
    <recommendedName>
        <fullName evidence="1">Peptidoglycan binding-like domain-containing protein</fullName>
    </recommendedName>
</protein>